<comment type="caution">
    <text evidence="17">The sequence shown here is derived from an EMBL/GenBank/DDBJ whole genome shotgun (WGS) entry which is preliminary data.</text>
</comment>
<dbReference type="InterPro" id="IPR036266">
    <property type="entry name" value="SecA_Wing/Scaffold_sf"/>
</dbReference>
<evidence type="ECO:0000256" key="9">
    <source>
        <dbReference type="ARBA" id="ARBA00022967"/>
    </source>
</evidence>
<comment type="subunit">
    <text evidence="12">Monomer and homodimer. Part of the essential Sec protein translocation apparatus which comprises SecA, SecYEG and auxiliary proteins SecDF. Other proteins may also be involved.</text>
</comment>
<dbReference type="Pfam" id="PF07517">
    <property type="entry name" value="SecA_DEAD"/>
    <property type="match status" value="1"/>
</dbReference>
<dbReference type="EC" id="7.4.2.8" evidence="12"/>
<dbReference type="HAMAP" id="MF_01382">
    <property type="entry name" value="SecA"/>
    <property type="match status" value="1"/>
</dbReference>
<dbReference type="Proteomes" id="UP000192789">
    <property type="component" value="Unassembled WGS sequence"/>
</dbReference>
<proteinExistence type="inferred from homology"/>
<dbReference type="GO" id="GO:0043952">
    <property type="term" value="P:protein transport by the Sec complex"/>
    <property type="evidence" value="ECO:0007669"/>
    <property type="project" value="TreeGrafter"/>
</dbReference>
<dbReference type="PANTHER" id="PTHR30612:SF0">
    <property type="entry name" value="CHLOROPLAST PROTEIN-TRANSPORTING ATPASE"/>
    <property type="match status" value="1"/>
</dbReference>
<dbReference type="SMART" id="SM00958">
    <property type="entry name" value="SecA_PP_bind"/>
    <property type="match status" value="1"/>
</dbReference>
<evidence type="ECO:0000256" key="2">
    <source>
        <dbReference type="ARBA" id="ARBA00007650"/>
    </source>
</evidence>
<evidence type="ECO:0000313" key="17">
    <source>
        <dbReference type="EMBL" id="ORJ29678.1"/>
    </source>
</evidence>
<dbReference type="EMBL" id="LNVG01000015">
    <property type="protein sequence ID" value="ORJ29678.1"/>
    <property type="molecule type" value="Genomic_DNA"/>
</dbReference>
<dbReference type="CDD" id="cd17928">
    <property type="entry name" value="DEXDc_SecA"/>
    <property type="match status" value="1"/>
</dbReference>
<comment type="function">
    <text evidence="12">Part of the Sec protein translocase complex. Interacts with the SecYEG preprotein conducting channel. Has a central role in coupling the hydrolysis of ATP to the transfer of proteins into and across the cell membrane, serving as an ATP-driven molecular motor driving the stepwise translocation of polypeptide chains across the membrane.</text>
</comment>
<evidence type="ECO:0000259" key="14">
    <source>
        <dbReference type="PROSITE" id="PS51192"/>
    </source>
</evidence>
<dbReference type="Gene3D" id="3.90.1440.10">
    <property type="entry name" value="SecA, preprotein cross-linking domain"/>
    <property type="match status" value="1"/>
</dbReference>
<dbReference type="GO" id="GO:0005829">
    <property type="term" value="C:cytosol"/>
    <property type="evidence" value="ECO:0007669"/>
    <property type="project" value="TreeGrafter"/>
</dbReference>
<accession>A0A1X0WSE6</accession>
<evidence type="ECO:0000256" key="13">
    <source>
        <dbReference type="RuleBase" id="RU003874"/>
    </source>
</evidence>
<evidence type="ECO:0000256" key="1">
    <source>
        <dbReference type="ARBA" id="ARBA00004170"/>
    </source>
</evidence>
<dbReference type="GO" id="GO:0005524">
    <property type="term" value="F:ATP binding"/>
    <property type="evidence" value="ECO:0007669"/>
    <property type="project" value="UniProtKB-UniRule"/>
</dbReference>
<dbReference type="Gene3D" id="1.10.3060.10">
    <property type="entry name" value="Helical scaffold and wing domains of SecA"/>
    <property type="match status" value="1"/>
</dbReference>
<dbReference type="SMART" id="SM00957">
    <property type="entry name" value="SecA_DEAD"/>
    <property type="match status" value="1"/>
</dbReference>
<evidence type="ECO:0000256" key="8">
    <source>
        <dbReference type="ARBA" id="ARBA00022927"/>
    </source>
</evidence>
<dbReference type="RefSeq" id="WP_084933829.1">
    <property type="nucleotide sequence ID" value="NZ_LNVG01000015.1"/>
</dbReference>
<name>A0A1X0WSE6_STROR</name>
<dbReference type="InterPro" id="IPR044722">
    <property type="entry name" value="SecA_SF2_C"/>
</dbReference>
<dbReference type="InterPro" id="IPR014001">
    <property type="entry name" value="Helicase_ATP-bd"/>
</dbReference>
<dbReference type="InterPro" id="IPR000185">
    <property type="entry name" value="SecA"/>
</dbReference>
<keyword evidence="4 12" id="KW-1003">Cell membrane</keyword>
<evidence type="ECO:0000256" key="4">
    <source>
        <dbReference type="ARBA" id="ARBA00022475"/>
    </source>
</evidence>
<evidence type="ECO:0000259" key="15">
    <source>
        <dbReference type="PROSITE" id="PS51194"/>
    </source>
</evidence>
<feature type="domain" description="Helicase ATP-binding" evidence="14">
    <location>
        <begin position="87"/>
        <end position="248"/>
    </location>
</feature>
<evidence type="ECO:0000256" key="12">
    <source>
        <dbReference type="HAMAP-Rule" id="MF_01382"/>
    </source>
</evidence>
<keyword evidence="8 12" id="KW-0653">Protein transport</keyword>
<dbReference type="NCBIfam" id="TIGR00963">
    <property type="entry name" value="secA"/>
    <property type="match status" value="1"/>
</dbReference>
<keyword evidence="9 12" id="KW-1278">Translocase</keyword>
<organism evidence="17 18">
    <name type="scientific">Streptococcus oralis subsp. tigurinus</name>
    <dbReference type="NCBI Taxonomy" id="1077464"/>
    <lineage>
        <taxon>Bacteria</taxon>
        <taxon>Bacillati</taxon>
        <taxon>Bacillota</taxon>
        <taxon>Bacilli</taxon>
        <taxon>Lactobacillales</taxon>
        <taxon>Streptococcaceae</taxon>
        <taxon>Streptococcus</taxon>
    </lineage>
</organism>
<dbReference type="PROSITE" id="PS01312">
    <property type="entry name" value="SECA"/>
    <property type="match status" value="1"/>
</dbReference>
<dbReference type="PRINTS" id="PR00906">
    <property type="entry name" value="SECA"/>
</dbReference>
<dbReference type="GO" id="GO:0031522">
    <property type="term" value="C:cell envelope Sec protein transport complex"/>
    <property type="evidence" value="ECO:0007669"/>
    <property type="project" value="TreeGrafter"/>
</dbReference>
<evidence type="ECO:0000256" key="3">
    <source>
        <dbReference type="ARBA" id="ARBA00022448"/>
    </source>
</evidence>
<dbReference type="SUPFAM" id="SSF81767">
    <property type="entry name" value="Pre-protein crosslinking domain of SecA"/>
    <property type="match status" value="1"/>
</dbReference>
<comment type="similarity">
    <text evidence="2 12 13">Belongs to the SecA family.</text>
</comment>
<dbReference type="SUPFAM" id="SSF52540">
    <property type="entry name" value="P-loop containing nucleoside triphosphate hydrolases"/>
    <property type="match status" value="2"/>
</dbReference>
<dbReference type="Pfam" id="PF07516">
    <property type="entry name" value="SecA_SW"/>
    <property type="match status" value="1"/>
</dbReference>
<feature type="binding site" evidence="12">
    <location>
        <begin position="103"/>
        <end position="107"/>
    </location>
    <ligand>
        <name>ATP</name>
        <dbReference type="ChEBI" id="CHEBI:30616"/>
    </ligand>
</feature>
<evidence type="ECO:0000313" key="18">
    <source>
        <dbReference type="Proteomes" id="UP000192789"/>
    </source>
</evidence>
<dbReference type="PROSITE" id="PS51194">
    <property type="entry name" value="HELICASE_CTER"/>
    <property type="match status" value="1"/>
</dbReference>
<dbReference type="InterPro" id="IPR014018">
    <property type="entry name" value="SecA_motor_DEAD"/>
</dbReference>
<dbReference type="InterPro" id="IPR036670">
    <property type="entry name" value="SecA_X-link_sf"/>
</dbReference>
<dbReference type="FunFam" id="3.40.50.300:FF:000429">
    <property type="entry name" value="Preprotein translocase subunit SecA"/>
    <property type="match status" value="1"/>
</dbReference>
<feature type="domain" description="Helicase C-terminal" evidence="15">
    <location>
        <begin position="416"/>
        <end position="576"/>
    </location>
</feature>
<dbReference type="GO" id="GO:0005886">
    <property type="term" value="C:plasma membrane"/>
    <property type="evidence" value="ECO:0007669"/>
    <property type="project" value="UniProtKB-SubCell"/>
</dbReference>
<evidence type="ECO:0000256" key="7">
    <source>
        <dbReference type="ARBA" id="ARBA00022840"/>
    </source>
</evidence>
<comment type="subcellular location">
    <subcellularLocation>
        <location evidence="12">Cell membrane</location>
        <topology evidence="12">Peripheral membrane protein</topology>
        <orientation evidence="12">Cytoplasmic side</orientation>
    </subcellularLocation>
    <subcellularLocation>
        <location evidence="12">Cytoplasm</location>
    </subcellularLocation>
    <subcellularLocation>
        <location evidence="1">Membrane</location>
        <topology evidence="1">Peripheral membrane protein</topology>
    </subcellularLocation>
    <text evidence="12">Distribution is 50-50.</text>
</comment>
<dbReference type="Pfam" id="PF01043">
    <property type="entry name" value="SecA_PP_bind"/>
    <property type="match status" value="1"/>
</dbReference>
<evidence type="ECO:0000256" key="10">
    <source>
        <dbReference type="ARBA" id="ARBA00023010"/>
    </source>
</evidence>
<dbReference type="SUPFAM" id="SSF81886">
    <property type="entry name" value="Helical scaffold and wing domains of SecA"/>
    <property type="match status" value="1"/>
</dbReference>
<feature type="domain" description="SecA family profile" evidence="16">
    <location>
        <begin position="1"/>
        <end position="572"/>
    </location>
</feature>
<dbReference type="GO" id="GO:0065002">
    <property type="term" value="P:intracellular protein transmembrane transport"/>
    <property type="evidence" value="ECO:0007669"/>
    <property type="project" value="UniProtKB-UniRule"/>
</dbReference>
<dbReference type="InterPro" id="IPR011115">
    <property type="entry name" value="SecA_DEAD"/>
</dbReference>
<dbReference type="Gene3D" id="3.40.50.300">
    <property type="entry name" value="P-loop containing nucleotide triphosphate hydrolases"/>
    <property type="match status" value="3"/>
</dbReference>
<dbReference type="PROSITE" id="PS51192">
    <property type="entry name" value="HELICASE_ATP_BIND_1"/>
    <property type="match status" value="1"/>
</dbReference>
<dbReference type="GO" id="GO:0006605">
    <property type="term" value="P:protein targeting"/>
    <property type="evidence" value="ECO:0007669"/>
    <property type="project" value="UniProtKB-UniRule"/>
</dbReference>
<reference evidence="17 18" key="1">
    <citation type="journal article" date="2016" name="PLoS ONE">
        <title>Comparative Genomics Analysis of Streptococcus tigurinus Strains Identifies Genetic Elements Specifically and Uniquely Present in Highly Virulent Strains.</title>
        <authorList>
            <person name="Diene S.M."/>
            <person name="Francois P."/>
            <person name="Zbinden A."/>
            <person name="Entenza J.M."/>
            <person name="Resch G."/>
        </authorList>
    </citation>
    <scope>NUCLEOTIDE SEQUENCE [LARGE SCALE GENOMIC DNA]</scope>
    <source>
        <strain evidence="17 18">AZ_14</strain>
    </source>
</reference>
<dbReference type="Pfam" id="PF21090">
    <property type="entry name" value="P-loop_SecA"/>
    <property type="match status" value="1"/>
</dbReference>
<dbReference type="PROSITE" id="PS51196">
    <property type="entry name" value="SECA_MOTOR_DEAD"/>
    <property type="match status" value="1"/>
</dbReference>
<keyword evidence="10 12" id="KW-0811">Translocation</keyword>
<dbReference type="GO" id="GO:0017038">
    <property type="term" value="P:protein import"/>
    <property type="evidence" value="ECO:0007669"/>
    <property type="project" value="InterPro"/>
</dbReference>
<dbReference type="InterPro" id="IPR027417">
    <property type="entry name" value="P-loop_NTPase"/>
</dbReference>
<dbReference type="GO" id="GO:0008564">
    <property type="term" value="F:protein-exporting ATPase activity"/>
    <property type="evidence" value="ECO:0007669"/>
    <property type="project" value="UniProtKB-EC"/>
</dbReference>
<feature type="binding site" evidence="12">
    <location>
        <position position="494"/>
    </location>
    <ligand>
        <name>ATP</name>
        <dbReference type="ChEBI" id="CHEBI:30616"/>
    </ligand>
</feature>
<comment type="catalytic activity">
    <reaction evidence="12">
        <text>ATP + H2O + cellular proteinSide 1 = ADP + phosphate + cellular proteinSide 2.</text>
        <dbReference type="EC" id="7.4.2.8"/>
    </reaction>
</comment>
<dbReference type="InterPro" id="IPR011130">
    <property type="entry name" value="SecA_preprotein_X-link_dom"/>
</dbReference>
<keyword evidence="5 12" id="KW-0963">Cytoplasm</keyword>
<evidence type="ECO:0000256" key="6">
    <source>
        <dbReference type="ARBA" id="ARBA00022741"/>
    </source>
</evidence>
<dbReference type="InterPro" id="IPR001650">
    <property type="entry name" value="Helicase_C-like"/>
</dbReference>
<gene>
    <name evidence="12" type="primary">secA</name>
    <name evidence="17" type="ORF">ATE35_09690</name>
</gene>
<dbReference type="InterPro" id="IPR020937">
    <property type="entry name" value="SecA_CS"/>
</dbReference>
<dbReference type="NCBIfam" id="NF006630">
    <property type="entry name" value="PRK09200.1"/>
    <property type="match status" value="1"/>
</dbReference>
<keyword evidence="3 12" id="KW-0813">Transport</keyword>
<feature type="binding site" evidence="12">
    <location>
        <position position="85"/>
    </location>
    <ligand>
        <name>ATP</name>
        <dbReference type="ChEBI" id="CHEBI:30616"/>
    </ligand>
</feature>
<evidence type="ECO:0000259" key="16">
    <source>
        <dbReference type="PROSITE" id="PS51196"/>
    </source>
</evidence>
<sequence>MELNIRKLFSKNLLELHKYRKLASSIEQLQNNYKNYSESDFKKETLWFRERLVKGETLDHILPEAYALACEAIHRLFGFRLHTVQIMGAISLHGGNIAEMKTGEGKTVTAVLPVYLNALSGDGVHVVTVNDYLVKRDAEEMKPVYTLLGLSVGINASNSKLSKSDKRAAYNCDVTYTTSSELGFDYLRDNLVTDISDRVQRTLNYAVIDEVDSVLLDEAKTPLIISGGSLKSGNLYFQADYFVKSLHENTDYMIDIPTKAIALTELGIEKAESIFKIRNLYSNHNIKLVHHIDQALKANYTMEKNIDYVVSDDEVQLVDSFTGRILIGRRFSHGLHQALEAKENVTIKDENKTLATITFQNFFRMYSKLSGMTGTGKTEELEFQEVYNMTVHVIPTNKPILRFDDQDLIFATLDSKFQAVVKEIQKRYAIGQPVLVGTVSIESSERLSRMLTNVLIPHHVLNAKSNQAEAEIIKLAGQKYAVTVATNMAGRGTDIKLTQEVRDLGGLCVIGTERHDNRRIDNQLRGRSGRQGEPGYSRFYISLEDELLVRRGGEQIKKLLKKLKVDAAPIESKMLSRYIESAQLQVEGNNYDDRLKVLQYDNVIAEQRRIIYNERTRLLKMNGGLSRYFEQIIRRTLNKTINNYWQGSSSEKIYELLDNLQDFSLVLSSDQVYNLESKTQSFIERFLAEQALLFYRVKKAQLGEAFSEDNIKLILLSIIDEEWTAHIDLMEITRQSIGMRAYAQNTPLIEYQREAFEQFKTMIQQIETKLTLFLLQTY</sequence>
<dbReference type="PANTHER" id="PTHR30612">
    <property type="entry name" value="SECA INNER MEMBRANE COMPONENT OF SEC PROTEIN SECRETION SYSTEM"/>
    <property type="match status" value="1"/>
</dbReference>
<dbReference type="AlphaFoldDB" id="A0A1X0WSE6"/>
<evidence type="ECO:0000256" key="11">
    <source>
        <dbReference type="ARBA" id="ARBA00023136"/>
    </source>
</evidence>
<dbReference type="InterPro" id="IPR011116">
    <property type="entry name" value="SecA_Wing/Scaffold"/>
</dbReference>
<keyword evidence="7 12" id="KW-0067">ATP-binding</keyword>
<protein>
    <recommendedName>
        <fullName evidence="12 13">Protein translocase subunit SecA</fullName>
        <ecNumber evidence="12">7.4.2.8</ecNumber>
    </recommendedName>
</protein>
<evidence type="ECO:0000256" key="5">
    <source>
        <dbReference type="ARBA" id="ARBA00022490"/>
    </source>
</evidence>
<keyword evidence="11 12" id="KW-0472">Membrane</keyword>
<dbReference type="CDD" id="cd18803">
    <property type="entry name" value="SF2_C_secA"/>
    <property type="match status" value="1"/>
</dbReference>
<keyword evidence="6 12" id="KW-0547">Nucleotide-binding</keyword>